<sequence length="279" mass="30930">MYSSLPALPDYNGFVCFLLLFYPHVSKVNRKVKSGVFIVILEQEKDKFHFEAPFIIPINPSNISALVRKIAFSGNSNGGDALPLPGNSIVYAIGTCFTEKAQSLLPPENISKTTRHTQHITTVSTVVSSMIPPIQSVSKGIGYIHQFSITFRGHSRMGPWCKYSLRGVDFAQCGIKSPVEKSSFWVAKKSKVNINKILPAPKSLTENVSTAATAISCPNLKKKLKMNQNITFQVYGSIFYAGREQIVCSSRNRIVELNATLRLSEGFQRRSQQASETLH</sequence>
<reference evidence="2" key="1">
    <citation type="submission" date="2014-03" db="EMBL/GenBank/DDBJ databases">
        <authorList>
            <person name="Aksoy S."/>
            <person name="Warren W."/>
            <person name="Wilson R.K."/>
        </authorList>
    </citation>
    <scope>NUCLEOTIDE SEQUENCE [LARGE SCALE GENOMIC DNA]</scope>
    <source>
        <strain evidence="2">IAEA</strain>
    </source>
</reference>
<dbReference type="EnsemblMetazoa" id="GPAI018293-RA">
    <property type="protein sequence ID" value="GPAI018293-PA"/>
    <property type="gene ID" value="GPAI018293"/>
</dbReference>
<reference evidence="1" key="2">
    <citation type="submission" date="2020-05" db="UniProtKB">
        <authorList>
            <consortium name="EnsemblMetazoa"/>
        </authorList>
    </citation>
    <scope>IDENTIFICATION</scope>
    <source>
        <strain evidence="1">IAEA</strain>
    </source>
</reference>
<accession>A0A1A9ZLG3</accession>
<evidence type="ECO:0000313" key="2">
    <source>
        <dbReference type="Proteomes" id="UP000092445"/>
    </source>
</evidence>
<keyword evidence="2" id="KW-1185">Reference proteome</keyword>
<dbReference type="Proteomes" id="UP000092445">
    <property type="component" value="Unassembled WGS sequence"/>
</dbReference>
<proteinExistence type="predicted"/>
<protein>
    <submittedName>
        <fullName evidence="1">Uncharacterized protein</fullName>
    </submittedName>
</protein>
<evidence type="ECO:0000313" key="1">
    <source>
        <dbReference type="EnsemblMetazoa" id="GPAI018293-PA"/>
    </source>
</evidence>
<dbReference type="AlphaFoldDB" id="A0A1A9ZLG3"/>
<dbReference type="VEuPathDB" id="VectorBase:GPAI018293"/>
<name>A0A1A9ZLG3_GLOPL</name>
<organism evidence="1 2">
    <name type="scientific">Glossina pallidipes</name>
    <name type="common">Tsetse fly</name>
    <dbReference type="NCBI Taxonomy" id="7398"/>
    <lineage>
        <taxon>Eukaryota</taxon>
        <taxon>Metazoa</taxon>
        <taxon>Ecdysozoa</taxon>
        <taxon>Arthropoda</taxon>
        <taxon>Hexapoda</taxon>
        <taxon>Insecta</taxon>
        <taxon>Pterygota</taxon>
        <taxon>Neoptera</taxon>
        <taxon>Endopterygota</taxon>
        <taxon>Diptera</taxon>
        <taxon>Brachycera</taxon>
        <taxon>Muscomorpha</taxon>
        <taxon>Hippoboscoidea</taxon>
        <taxon>Glossinidae</taxon>
        <taxon>Glossina</taxon>
    </lineage>
</organism>